<comment type="similarity">
    <text evidence="11">Belongs to the ligand-gated ion channel (TC 1.A.9) family.</text>
</comment>
<evidence type="ECO:0000256" key="6">
    <source>
        <dbReference type="ARBA" id="ARBA00022729"/>
    </source>
</evidence>
<proteinExistence type="inferred from homology"/>
<dbReference type="InterPro" id="IPR036719">
    <property type="entry name" value="Neuro-gated_channel_TM_sf"/>
</dbReference>
<organism evidence="14 15">
    <name type="scientific">Orchesella dallaii</name>
    <dbReference type="NCBI Taxonomy" id="48710"/>
    <lineage>
        <taxon>Eukaryota</taxon>
        <taxon>Metazoa</taxon>
        <taxon>Ecdysozoa</taxon>
        <taxon>Arthropoda</taxon>
        <taxon>Hexapoda</taxon>
        <taxon>Collembola</taxon>
        <taxon>Entomobryomorpha</taxon>
        <taxon>Entomobryoidea</taxon>
        <taxon>Orchesellidae</taxon>
        <taxon>Orchesellinae</taxon>
        <taxon>Orchesella</taxon>
    </lineage>
</organism>
<dbReference type="PANTHER" id="PTHR18945">
    <property type="entry name" value="NEUROTRANSMITTER GATED ION CHANNEL"/>
    <property type="match status" value="1"/>
</dbReference>
<keyword evidence="9 11" id="KW-0472">Membrane</keyword>
<dbReference type="Pfam" id="PF02932">
    <property type="entry name" value="Neur_chan_memb"/>
    <property type="match status" value="1"/>
</dbReference>
<evidence type="ECO:0000256" key="7">
    <source>
        <dbReference type="ARBA" id="ARBA00022989"/>
    </source>
</evidence>
<evidence type="ECO:0000256" key="3">
    <source>
        <dbReference type="ARBA" id="ARBA00022448"/>
    </source>
</evidence>
<reference evidence="14 15" key="1">
    <citation type="submission" date="2024-08" db="EMBL/GenBank/DDBJ databases">
        <authorList>
            <person name="Cucini C."/>
            <person name="Frati F."/>
        </authorList>
    </citation>
    <scope>NUCLEOTIDE SEQUENCE [LARGE SCALE GENOMIC DNA]</scope>
</reference>
<dbReference type="InterPro" id="IPR006202">
    <property type="entry name" value="Neur_chan_lig-bd"/>
</dbReference>
<comment type="caution">
    <text evidence="14">The sequence shown here is derived from an EMBL/GenBank/DDBJ whole genome shotgun (WGS) entry which is preliminary data.</text>
</comment>
<keyword evidence="8 11" id="KW-0406">Ion transport</keyword>
<gene>
    <name evidence="14" type="ORF">ODALV1_LOCUS5319</name>
</gene>
<evidence type="ECO:0000256" key="9">
    <source>
        <dbReference type="ARBA" id="ARBA00023136"/>
    </source>
</evidence>
<dbReference type="EMBL" id="CAXLJM020000016">
    <property type="protein sequence ID" value="CAL8082807.1"/>
    <property type="molecule type" value="Genomic_DNA"/>
</dbReference>
<evidence type="ECO:0000256" key="10">
    <source>
        <dbReference type="ARBA" id="ARBA00023303"/>
    </source>
</evidence>
<keyword evidence="4" id="KW-1003">Cell membrane</keyword>
<evidence type="ECO:0000256" key="2">
    <source>
        <dbReference type="ARBA" id="ARBA00004236"/>
    </source>
</evidence>
<dbReference type="PRINTS" id="PR00253">
    <property type="entry name" value="GABAARECEPTR"/>
</dbReference>
<dbReference type="SUPFAM" id="SSF90112">
    <property type="entry name" value="Neurotransmitter-gated ion-channel transmembrane pore"/>
    <property type="match status" value="1"/>
</dbReference>
<evidence type="ECO:0000313" key="15">
    <source>
        <dbReference type="Proteomes" id="UP001642540"/>
    </source>
</evidence>
<dbReference type="PRINTS" id="PR00252">
    <property type="entry name" value="NRIONCHANNEL"/>
</dbReference>
<keyword evidence="10 11" id="KW-0407">Ion channel</keyword>
<evidence type="ECO:0000256" key="4">
    <source>
        <dbReference type="ARBA" id="ARBA00022475"/>
    </source>
</evidence>
<feature type="domain" description="Neurotransmitter-gated ion-channel transmembrane" evidence="13">
    <location>
        <begin position="265"/>
        <end position="362"/>
    </location>
</feature>
<dbReference type="Gene3D" id="2.70.170.10">
    <property type="entry name" value="Neurotransmitter-gated ion-channel ligand-binding domain"/>
    <property type="match status" value="1"/>
</dbReference>
<dbReference type="InterPro" id="IPR006029">
    <property type="entry name" value="Neurotrans-gated_channel_TM"/>
</dbReference>
<feature type="transmembrane region" description="Helical" evidence="11">
    <location>
        <begin position="12"/>
        <end position="29"/>
    </location>
</feature>
<keyword evidence="6" id="KW-0732">Signal</keyword>
<dbReference type="Proteomes" id="UP001642540">
    <property type="component" value="Unassembled WGS sequence"/>
</dbReference>
<evidence type="ECO:0000256" key="1">
    <source>
        <dbReference type="ARBA" id="ARBA00004141"/>
    </source>
</evidence>
<name>A0ABP1PYV8_9HEXA</name>
<dbReference type="SUPFAM" id="SSF63712">
    <property type="entry name" value="Nicotinic receptor ligand binding domain-like"/>
    <property type="match status" value="1"/>
</dbReference>
<evidence type="ECO:0008006" key="16">
    <source>
        <dbReference type="Google" id="ProtNLM"/>
    </source>
</evidence>
<dbReference type="InterPro" id="IPR038050">
    <property type="entry name" value="Neuro_actylchol_rec"/>
</dbReference>
<keyword evidence="15" id="KW-1185">Reference proteome</keyword>
<dbReference type="InterPro" id="IPR036734">
    <property type="entry name" value="Neur_chan_lig-bd_sf"/>
</dbReference>
<feature type="transmembrane region" description="Helical" evidence="11">
    <location>
        <begin position="325"/>
        <end position="348"/>
    </location>
</feature>
<accession>A0ABP1PYV8</accession>
<evidence type="ECO:0000256" key="8">
    <source>
        <dbReference type="ARBA" id="ARBA00023065"/>
    </source>
</evidence>
<evidence type="ECO:0000256" key="5">
    <source>
        <dbReference type="ARBA" id="ARBA00022692"/>
    </source>
</evidence>
<feature type="transmembrane region" description="Helical" evidence="11">
    <location>
        <begin position="397"/>
        <end position="418"/>
    </location>
</feature>
<feature type="domain" description="Neurotransmitter-gated ion-channel ligand-binding" evidence="12">
    <location>
        <begin position="44"/>
        <end position="217"/>
    </location>
</feature>
<dbReference type="Gene3D" id="1.20.58.390">
    <property type="entry name" value="Neurotransmitter-gated ion-channel transmembrane domain"/>
    <property type="match status" value="1"/>
</dbReference>
<dbReference type="InterPro" id="IPR018000">
    <property type="entry name" value="Neurotransmitter_ion_chnl_CS"/>
</dbReference>
<comment type="subcellular location">
    <subcellularLocation>
        <location evidence="2">Cell membrane</location>
    </subcellularLocation>
    <subcellularLocation>
        <location evidence="1">Membrane</location>
        <topology evidence="1">Multi-pass membrane protein</topology>
    </subcellularLocation>
</comment>
<dbReference type="PROSITE" id="PS00236">
    <property type="entry name" value="NEUROTR_ION_CHANNEL"/>
    <property type="match status" value="1"/>
</dbReference>
<keyword evidence="3 11" id="KW-0813">Transport</keyword>
<evidence type="ECO:0000313" key="14">
    <source>
        <dbReference type="EMBL" id="CAL8082807.1"/>
    </source>
</evidence>
<evidence type="ECO:0000259" key="12">
    <source>
        <dbReference type="Pfam" id="PF02931"/>
    </source>
</evidence>
<evidence type="ECO:0000256" key="11">
    <source>
        <dbReference type="RuleBase" id="RU000687"/>
    </source>
</evidence>
<keyword evidence="7 11" id="KW-1133">Transmembrane helix</keyword>
<feature type="transmembrane region" description="Helical" evidence="11">
    <location>
        <begin position="265"/>
        <end position="282"/>
    </location>
</feature>
<protein>
    <recommendedName>
        <fullName evidence="16">Glutamate-gated chloride channel</fullName>
    </recommendedName>
</protein>
<evidence type="ECO:0000259" key="13">
    <source>
        <dbReference type="Pfam" id="PF02932"/>
    </source>
</evidence>
<dbReference type="InterPro" id="IPR006028">
    <property type="entry name" value="GABAA/Glycine_rcpt"/>
</dbReference>
<dbReference type="Pfam" id="PF02931">
    <property type="entry name" value="Neur_chan_LBD"/>
    <property type="match status" value="1"/>
</dbReference>
<dbReference type="InterPro" id="IPR006201">
    <property type="entry name" value="Neur_channel"/>
</dbReference>
<keyword evidence="5 11" id="KW-0812">Transmembrane</keyword>
<sequence length="428" mass="48619">MSENWKSKKFYNTLLITGIILCFVITCVVPQRNSNPSNLQNYEKQALDRIITNNTQYDVAVRPAVKNASEPLEISVHISVQSLEFLDPLKNEYKVQMVIHQEWEDSRLAYSQLNPPKRLRYLTVLETGKIWRPDLYFFNEKSTATSYGQQDRSFGRVSPTGKVSFVSRVSATLSCPVNIRLFPFDSQKCPFKMASEAFSREDVILKWKNQANPIEVNPEFALMPGLSYHSVTHDVTDIQTETGTYSCLSGGFVFNRLKGYYWKQLYIPCTCLVVLGWLSFLLDATGVPGVVRAILVSGTWSVAYLKISEFHHVMPKVAYSTAFDIWTGMCLAFIFVSVIVMILATYMANHGHTKSIPPERIQALESRKRAGDLSAQYALHQKSNCLSASFVVDRILVFFYPILFAAFAVGYFTVYLKIARIGFEELKD</sequence>